<evidence type="ECO:0008006" key="4">
    <source>
        <dbReference type="Google" id="ProtNLM"/>
    </source>
</evidence>
<gene>
    <name evidence="2" type="ORF">KZJ38_33330</name>
</gene>
<protein>
    <recommendedName>
        <fullName evidence="4">Lipoprotein</fullName>
    </recommendedName>
</protein>
<sequence length="97" mass="9940">MNTYPILLRIAVSLGACAALGGCLSSTPAWDRNFGYSVATIRQMQTLNPNASDNTDPVAGVDGRAADAAQTAYYKSFTAPTPPTNVFTIGVGAGAAN</sequence>
<accession>A0ABX8US76</accession>
<name>A0ABX8US76_9BURK</name>
<feature type="signal peptide" evidence="1">
    <location>
        <begin position="1"/>
        <end position="18"/>
    </location>
</feature>
<keyword evidence="1" id="KW-0732">Signal</keyword>
<reference evidence="2 3" key="1">
    <citation type="submission" date="2021-07" db="EMBL/GenBank/DDBJ databases">
        <title>Paraburkholderia edwinii protects Aspergillus sp. from phenazines by acting as a toxin sponge.</title>
        <authorList>
            <person name="Dahlstrom K.M."/>
            <person name="Newman D.K."/>
        </authorList>
    </citation>
    <scope>NUCLEOTIDE SEQUENCE [LARGE SCALE GENOMIC DNA]</scope>
    <source>
        <strain evidence="2 3">Pe01</strain>
    </source>
</reference>
<keyword evidence="3" id="KW-1185">Reference proteome</keyword>
<dbReference type="Proteomes" id="UP000826462">
    <property type="component" value="Chromosome 2"/>
</dbReference>
<evidence type="ECO:0000256" key="1">
    <source>
        <dbReference type="SAM" id="SignalP"/>
    </source>
</evidence>
<evidence type="ECO:0000313" key="2">
    <source>
        <dbReference type="EMBL" id="QYD71850.1"/>
    </source>
</evidence>
<dbReference type="EMBL" id="CP080096">
    <property type="protein sequence ID" value="QYD71850.1"/>
    <property type="molecule type" value="Genomic_DNA"/>
</dbReference>
<proteinExistence type="predicted"/>
<organism evidence="2 3">
    <name type="scientific">Paraburkholderia edwinii</name>
    <dbReference type="NCBI Taxonomy" id="2861782"/>
    <lineage>
        <taxon>Bacteria</taxon>
        <taxon>Pseudomonadati</taxon>
        <taxon>Pseudomonadota</taxon>
        <taxon>Betaproteobacteria</taxon>
        <taxon>Burkholderiales</taxon>
        <taxon>Burkholderiaceae</taxon>
        <taxon>Paraburkholderia</taxon>
    </lineage>
</organism>
<dbReference type="RefSeq" id="WP_219801279.1">
    <property type="nucleotide sequence ID" value="NZ_CP080096.1"/>
</dbReference>
<feature type="chain" id="PRO_5046170250" description="Lipoprotein" evidence="1">
    <location>
        <begin position="19"/>
        <end position="97"/>
    </location>
</feature>
<evidence type="ECO:0000313" key="3">
    <source>
        <dbReference type="Proteomes" id="UP000826462"/>
    </source>
</evidence>